<dbReference type="InterPro" id="IPR051928">
    <property type="entry name" value="NorD/CobT"/>
</dbReference>
<dbReference type="PANTHER" id="PTHR41248">
    <property type="entry name" value="NORD PROTEIN"/>
    <property type="match status" value="1"/>
</dbReference>
<feature type="region of interest" description="Disordered" evidence="1">
    <location>
        <begin position="203"/>
        <end position="242"/>
    </location>
</feature>
<evidence type="ECO:0000313" key="4">
    <source>
        <dbReference type="Proteomes" id="UP000292136"/>
    </source>
</evidence>
<sequence>MEEFVGKLWHRWITQAAGGHYPKAAVKLKEVERTAGILFRAFGGDPGLRVAAAVEVRHGARRRWLSRVAGSDEKATPATLDLATLRLPPEIAAFPDAALNRDLYLWLAALAAAGQQPGAAAETDSCRRNQAATRRALACWPGLAPRYRRLVQAHLAQRLNPDSLPAAERPREEAIRRALLEPGSVDALPRSPVPSRPVMLWLGDFGTEPHGATQPSREAPTEDQAGSQQLKEEEERRAHQTERVEMPTEKNGMLMMFRAESIFSWGEYVKVNRPTDDDPNEDAVAAANDLDQLALADDSEKVASKVRFDLDLPSAAEDDVILGDGIPLPEWDYRKGQLLEEHVRLLEVTPQAASDSALPHRLARTARRLHQQFAALLPARRWLKGQPDGQELDVDAAVRAHADRATGGHPTDNLYLSLEKRERDLACLVLADLSLSTDTWVSDEARVIDVVKDALLLFGTAMGATGDAFALCGFSSLKRSQVRFSRLKDFGQKFDAAARGRILALKPGYYTRLGAAIRHASSQLARQPASRRVLLILSDGKPNDLDIYDGRYGIEDTRMAIIEARKLGLQPFCVTIDREGASYLPHLFGPAGYAVIRKPEELPRRLPLLYAQLTR</sequence>
<protein>
    <submittedName>
        <fullName evidence="3">Nitric oxide reductase NorD protein</fullName>
    </submittedName>
</protein>
<dbReference type="Gene3D" id="3.40.50.410">
    <property type="entry name" value="von Willebrand factor, type A domain"/>
    <property type="match status" value="1"/>
</dbReference>
<gene>
    <name evidence="3" type="ORF">EV678_1132</name>
</gene>
<dbReference type="SMART" id="SM00327">
    <property type="entry name" value="VWA"/>
    <property type="match status" value="1"/>
</dbReference>
<dbReference type="PANTHER" id="PTHR41248:SF1">
    <property type="entry name" value="NORD PROTEIN"/>
    <property type="match status" value="1"/>
</dbReference>
<organism evidence="3 4">
    <name type="scientific">Azospira oryzae</name>
    <dbReference type="NCBI Taxonomy" id="146939"/>
    <lineage>
        <taxon>Bacteria</taxon>
        <taxon>Pseudomonadati</taxon>
        <taxon>Pseudomonadota</taxon>
        <taxon>Betaproteobacteria</taxon>
        <taxon>Rhodocyclales</taxon>
        <taxon>Rhodocyclaceae</taxon>
        <taxon>Azospira</taxon>
    </lineage>
</organism>
<dbReference type="Pfam" id="PF00092">
    <property type="entry name" value="VWA"/>
    <property type="match status" value="1"/>
</dbReference>
<dbReference type="InterPro" id="IPR036465">
    <property type="entry name" value="vWFA_dom_sf"/>
</dbReference>
<evidence type="ECO:0000259" key="2">
    <source>
        <dbReference type="SMART" id="SM00327"/>
    </source>
</evidence>
<dbReference type="Proteomes" id="UP000292136">
    <property type="component" value="Unassembled WGS sequence"/>
</dbReference>
<keyword evidence="4" id="KW-1185">Reference proteome</keyword>
<dbReference type="InterPro" id="IPR002035">
    <property type="entry name" value="VWF_A"/>
</dbReference>
<feature type="domain" description="VWFA" evidence="2">
    <location>
        <begin position="424"/>
        <end position="614"/>
    </location>
</feature>
<feature type="compositionally biased region" description="Basic and acidic residues" evidence="1">
    <location>
        <begin position="230"/>
        <end position="242"/>
    </location>
</feature>
<dbReference type="EMBL" id="SHKM01000001">
    <property type="protein sequence ID" value="RZT90320.1"/>
    <property type="molecule type" value="Genomic_DNA"/>
</dbReference>
<reference evidence="3 4" key="1">
    <citation type="submission" date="2019-02" db="EMBL/GenBank/DDBJ databases">
        <title>Genomic Encyclopedia of Type Strains, Phase IV (KMG-IV): sequencing the most valuable type-strain genomes for metagenomic binning, comparative biology and taxonomic classification.</title>
        <authorList>
            <person name="Goeker M."/>
        </authorList>
    </citation>
    <scope>NUCLEOTIDE SEQUENCE [LARGE SCALE GENOMIC DNA]</scope>
    <source>
        <strain evidence="3 4">DSM 21223</strain>
    </source>
</reference>
<dbReference type="CDD" id="cd01454">
    <property type="entry name" value="vWA_norD_type"/>
    <property type="match status" value="1"/>
</dbReference>
<accession>A0ABY0IRU7</accession>
<evidence type="ECO:0000256" key="1">
    <source>
        <dbReference type="SAM" id="MobiDB-lite"/>
    </source>
</evidence>
<evidence type="ECO:0000313" key="3">
    <source>
        <dbReference type="EMBL" id="RZT90320.1"/>
    </source>
</evidence>
<name>A0ABY0IRU7_9RHOO</name>
<dbReference type="RefSeq" id="WP_130458799.1">
    <property type="nucleotide sequence ID" value="NZ_SHKM01000001.1"/>
</dbReference>
<proteinExistence type="predicted"/>
<comment type="caution">
    <text evidence="3">The sequence shown here is derived from an EMBL/GenBank/DDBJ whole genome shotgun (WGS) entry which is preliminary data.</text>
</comment>
<dbReference type="SUPFAM" id="SSF53300">
    <property type="entry name" value="vWA-like"/>
    <property type="match status" value="1"/>
</dbReference>